<dbReference type="Gene3D" id="3.60.110.10">
    <property type="entry name" value="Carbon-nitrogen hydrolase"/>
    <property type="match status" value="1"/>
</dbReference>
<dbReference type="InterPro" id="IPR044149">
    <property type="entry name" value="Nitrilases_CHs"/>
</dbReference>
<dbReference type="OrthoDB" id="10250282at2759"/>
<dbReference type="Proteomes" id="UP000193689">
    <property type="component" value="Unassembled WGS sequence"/>
</dbReference>
<reference evidence="4 5" key="1">
    <citation type="submission" date="2016-07" db="EMBL/GenBank/DDBJ databases">
        <title>Pervasive Adenine N6-methylation of Active Genes in Fungi.</title>
        <authorList>
            <consortium name="DOE Joint Genome Institute"/>
            <person name="Mondo S.J."/>
            <person name="Dannebaum R.O."/>
            <person name="Kuo R.C."/>
            <person name="Labutti K."/>
            <person name="Haridas S."/>
            <person name="Kuo A."/>
            <person name="Salamov A."/>
            <person name="Ahrendt S.R."/>
            <person name="Lipzen A."/>
            <person name="Sullivan W."/>
            <person name="Andreopoulos W.B."/>
            <person name="Clum A."/>
            <person name="Lindquist E."/>
            <person name="Daum C."/>
            <person name="Ramamoorthy G.K."/>
            <person name="Gryganskyi A."/>
            <person name="Culley D."/>
            <person name="Magnuson J.K."/>
            <person name="James T.Y."/>
            <person name="O'Malley M.A."/>
            <person name="Stajich J.E."/>
            <person name="Spatafora J.W."/>
            <person name="Visel A."/>
            <person name="Grigoriev I.V."/>
        </authorList>
    </citation>
    <scope>NUCLEOTIDE SEQUENCE [LARGE SCALE GENOMIC DNA]</scope>
    <source>
        <strain evidence="4 5">CBS 129021</strain>
    </source>
</reference>
<evidence type="ECO:0000313" key="4">
    <source>
        <dbReference type="EMBL" id="ORY67231.1"/>
    </source>
</evidence>
<dbReference type="AlphaFoldDB" id="A0A1Y2E6P6"/>
<dbReference type="PROSITE" id="PS50263">
    <property type="entry name" value="CN_HYDROLASE"/>
    <property type="match status" value="1"/>
</dbReference>
<dbReference type="CDD" id="cd07564">
    <property type="entry name" value="nitrilases_CHs"/>
    <property type="match status" value="1"/>
</dbReference>
<comment type="similarity">
    <text evidence="1">Belongs to the carbon-nitrogen hydrolase superfamily. Nitrilase family.</text>
</comment>
<evidence type="ECO:0000313" key="5">
    <source>
        <dbReference type="Proteomes" id="UP000193689"/>
    </source>
</evidence>
<dbReference type="STRING" id="1141098.A0A1Y2E6P6"/>
<accession>A0A1Y2E6P6</accession>
<name>A0A1Y2E6P6_9PEZI</name>
<dbReference type="EMBL" id="MCFJ01000004">
    <property type="protein sequence ID" value="ORY67231.1"/>
    <property type="molecule type" value="Genomic_DNA"/>
</dbReference>
<keyword evidence="5" id="KW-1185">Reference proteome</keyword>
<protein>
    <submittedName>
        <fullName evidence="4">Nitrilase</fullName>
    </submittedName>
</protein>
<evidence type="ECO:0000256" key="1">
    <source>
        <dbReference type="ARBA" id="ARBA00008129"/>
    </source>
</evidence>
<sequence>MAPNIRVAACHVSPIFLDCMATAQKCMELIREAARNGANLVVFPESYIPAFPLWSSCITPAENHAYFVRMVEESLYADGEVLAAIRIVAKQYSIAISIGFSEKVRYSSATLFNSNIIIGIDGSILAHHRKLVPTFFEKLTWAPGDGNGLKVVDIPSTAGTEGQEARTVKVGVLICGENTNPLARYSLMAQGEQIHITTWPAKWPTRMVHEPVENNPTEPEHGNNASATTHGKYDNVSANRTRAAAHSFEAKCFSIVCSGFMSGAIVDDLVLNAPDYMKNVVSETIRHSTQAESLFIDPSGSVLPGFTIGRDGQRKEVTSLQYEEGILYADLDMGATIEGKQFHDVVGGYQRLDVFELKVDTTRRNPVTFREMSEMQSQKS</sequence>
<dbReference type="GeneID" id="63775978"/>
<organism evidence="4 5">
    <name type="scientific">Pseudomassariella vexata</name>
    <dbReference type="NCBI Taxonomy" id="1141098"/>
    <lineage>
        <taxon>Eukaryota</taxon>
        <taxon>Fungi</taxon>
        <taxon>Dikarya</taxon>
        <taxon>Ascomycota</taxon>
        <taxon>Pezizomycotina</taxon>
        <taxon>Sordariomycetes</taxon>
        <taxon>Xylariomycetidae</taxon>
        <taxon>Amphisphaeriales</taxon>
        <taxon>Pseudomassariaceae</taxon>
        <taxon>Pseudomassariella</taxon>
    </lineage>
</organism>
<feature type="domain" description="CN hydrolase" evidence="3">
    <location>
        <begin position="5"/>
        <end position="333"/>
    </location>
</feature>
<comment type="caution">
    <text evidence="4">The sequence shown here is derived from an EMBL/GenBank/DDBJ whole genome shotgun (WGS) entry which is preliminary data.</text>
</comment>
<proteinExistence type="inferred from homology"/>
<dbReference type="GO" id="GO:0003824">
    <property type="term" value="F:catalytic activity"/>
    <property type="evidence" value="ECO:0007669"/>
    <property type="project" value="InterPro"/>
</dbReference>
<evidence type="ECO:0000259" key="3">
    <source>
        <dbReference type="PROSITE" id="PS50263"/>
    </source>
</evidence>
<evidence type="ECO:0000256" key="2">
    <source>
        <dbReference type="SAM" id="MobiDB-lite"/>
    </source>
</evidence>
<dbReference type="Pfam" id="PF00795">
    <property type="entry name" value="CN_hydrolase"/>
    <property type="match status" value="1"/>
</dbReference>
<dbReference type="InterPro" id="IPR036526">
    <property type="entry name" value="C-N_Hydrolase_sf"/>
</dbReference>
<feature type="region of interest" description="Disordered" evidence="2">
    <location>
        <begin position="210"/>
        <end position="230"/>
    </location>
</feature>
<dbReference type="InParanoid" id="A0A1Y2E6P6"/>
<dbReference type="InterPro" id="IPR003010">
    <property type="entry name" value="C-N_Hydrolase"/>
</dbReference>
<dbReference type="SUPFAM" id="SSF56317">
    <property type="entry name" value="Carbon-nitrogen hydrolase"/>
    <property type="match status" value="1"/>
</dbReference>
<gene>
    <name evidence="4" type="ORF">BCR38DRAFT_426449</name>
</gene>
<dbReference type="RefSeq" id="XP_040717855.1">
    <property type="nucleotide sequence ID" value="XM_040859766.1"/>
</dbReference>
<dbReference type="PANTHER" id="PTHR46044">
    <property type="entry name" value="NITRILASE"/>
    <property type="match status" value="1"/>
</dbReference>
<dbReference type="PANTHER" id="PTHR46044:SF2">
    <property type="entry name" value="CN HYDROLASE DOMAIN-CONTAINING PROTEIN"/>
    <property type="match status" value="1"/>
</dbReference>